<evidence type="ECO:0000313" key="3">
    <source>
        <dbReference type="Proteomes" id="UP001209318"/>
    </source>
</evidence>
<keyword evidence="3" id="KW-1185">Reference proteome</keyword>
<feature type="compositionally biased region" description="Basic residues" evidence="1">
    <location>
        <begin position="1"/>
        <end position="14"/>
    </location>
</feature>
<proteinExistence type="predicted"/>
<dbReference type="Proteomes" id="UP001209318">
    <property type="component" value="Unassembled WGS sequence"/>
</dbReference>
<sequence>MITGIKRKVSKKWSRNPIDRSYQKESEQQQRRNLLDKTYQKETVPKTEEKSDR</sequence>
<comment type="caution">
    <text evidence="2">The sequence shown here is derived from an EMBL/GenBank/DDBJ whole genome shotgun (WGS) entry which is preliminary data.</text>
</comment>
<organism evidence="2 3">
    <name type="scientific">Perspicuibacillus lycopersici</name>
    <dbReference type="NCBI Taxonomy" id="1325689"/>
    <lineage>
        <taxon>Bacteria</taxon>
        <taxon>Bacillati</taxon>
        <taxon>Bacillota</taxon>
        <taxon>Bacilli</taxon>
        <taxon>Bacillales</taxon>
        <taxon>Bacillaceae</taxon>
        <taxon>Perspicuibacillus</taxon>
    </lineage>
</organism>
<dbReference type="AlphaFoldDB" id="A0AAE3IUU1"/>
<protein>
    <submittedName>
        <fullName evidence="2">Uncharacterized protein</fullName>
    </submittedName>
</protein>
<dbReference type="EMBL" id="JAOUSF010000005">
    <property type="protein sequence ID" value="MCU9614857.1"/>
    <property type="molecule type" value="Genomic_DNA"/>
</dbReference>
<feature type="region of interest" description="Disordered" evidence="1">
    <location>
        <begin position="1"/>
        <end position="53"/>
    </location>
</feature>
<evidence type="ECO:0000313" key="2">
    <source>
        <dbReference type="EMBL" id="MCU9614857.1"/>
    </source>
</evidence>
<name>A0AAE3IUU1_9BACI</name>
<evidence type="ECO:0000256" key="1">
    <source>
        <dbReference type="SAM" id="MobiDB-lite"/>
    </source>
</evidence>
<feature type="compositionally biased region" description="Basic and acidic residues" evidence="1">
    <location>
        <begin position="17"/>
        <end position="53"/>
    </location>
</feature>
<accession>A0AAE3IUU1</accession>
<dbReference type="RefSeq" id="WP_263074178.1">
    <property type="nucleotide sequence ID" value="NZ_JAOUSF010000005.1"/>
</dbReference>
<reference evidence="2" key="1">
    <citation type="submission" date="2022-10" db="EMBL/GenBank/DDBJ databases">
        <title>Description of Fervidibacillus gen. nov. in the family Fervidibacillaceae fam. nov. with two species, Fervidibacillus albus sp. nov., and Fervidibacillus halotolerans sp. nov., isolated from tidal flat sediments.</title>
        <authorList>
            <person name="Kwon K.K."/>
            <person name="Yang S.-H."/>
        </authorList>
    </citation>
    <scope>NUCLEOTIDE SEQUENCE</scope>
    <source>
        <strain evidence="2">JCM 19140</strain>
    </source>
</reference>
<gene>
    <name evidence="2" type="ORF">OEV98_15035</name>
</gene>